<dbReference type="GO" id="GO:0009396">
    <property type="term" value="P:folic acid-containing compound biosynthetic process"/>
    <property type="evidence" value="ECO:0007669"/>
    <property type="project" value="TreeGrafter"/>
</dbReference>
<dbReference type="InterPro" id="IPR037171">
    <property type="entry name" value="NagB/RpiA_transferase-like"/>
</dbReference>
<protein>
    <recommendedName>
        <fullName evidence="5">5-formyltetrahydrofolate cyclo-ligase</fullName>
        <ecNumber evidence="5">6.3.3.2</ecNumber>
    </recommendedName>
</protein>
<dbReference type="RefSeq" id="WP_115922248.1">
    <property type="nucleotide sequence ID" value="NZ_QTUA01000001.1"/>
</dbReference>
<reference evidence="6 7" key="1">
    <citation type="submission" date="2018-08" db="EMBL/GenBank/DDBJ databases">
        <title>Sequencing the genomes of 1000 actinobacteria strains.</title>
        <authorList>
            <person name="Klenk H.-P."/>
        </authorList>
    </citation>
    <scope>NUCLEOTIDE SEQUENCE [LARGE SCALE GENOMIC DNA]</scope>
    <source>
        <strain evidence="6 7">DSM 22967</strain>
    </source>
</reference>
<keyword evidence="5" id="KW-0460">Magnesium</keyword>
<dbReference type="GO" id="GO:0046872">
    <property type="term" value="F:metal ion binding"/>
    <property type="evidence" value="ECO:0007669"/>
    <property type="project" value="UniProtKB-KW"/>
</dbReference>
<comment type="similarity">
    <text evidence="1 5">Belongs to the 5-formyltetrahydrofolate cyclo-ligase family.</text>
</comment>
<evidence type="ECO:0000256" key="5">
    <source>
        <dbReference type="RuleBase" id="RU361279"/>
    </source>
</evidence>
<feature type="binding site" evidence="4">
    <location>
        <position position="63"/>
    </location>
    <ligand>
        <name>substrate</name>
    </ligand>
</feature>
<keyword evidence="3 4" id="KW-0067">ATP-binding</keyword>
<dbReference type="PIRSF" id="PIRSF006806">
    <property type="entry name" value="FTHF_cligase"/>
    <property type="match status" value="1"/>
</dbReference>
<keyword evidence="6" id="KW-0436">Ligase</keyword>
<keyword evidence="5" id="KW-0479">Metal-binding</keyword>
<dbReference type="Gene3D" id="3.40.50.10420">
    <property type="entry name" value="NagB/RpiA/CoA transferase-like"/>
    <property type="match status" value="1"/>
</dbReference>
<proteinExistence type="inferred from homology"/>
<dbReference type="InterPro" id="IPR024185">
    <property type="entry name" value="FTHF_cligase-like_sf"/>
</dbReference>
<dbReference type="AlphaFoldDB" id="A0A3D9UL90"/>
<dbReference type="PANTHER" id="PTHR23407">
    <property type="entry name" value="ATPASE INHIBITOR/5-FORMYLTETRAHYDROFOLATE CYCLO-LIGASE"/>
    <property type="match status" value="1"/>
</dbReference>
<dbReference type="EC" id="6.3.3.2" evidence="5"/>
<name>A0A3D9UL90_9MICO</name>
<evidence type="ECO:0000313" key="6">
    <source>
        <dbReference type="EMBL" id="REF30228.1"/>
    </source>
</evidence>
<organism evidence="6 7">
    <name type="scientific">Calidifontibacter indicus</name>
    <dbReference type="NCBI Taxonomy" id="419650"/>
    <lineage>
        <taxon>Bacteria</taxon>
        <taxon>Bacillati</taxon>
        <taxon>Actinomycetota</taxon>
        <taxon>Actinomycetes</taxon>
        <taxon>Micrococcales</taxon>
        <taxon>Dermacoccaceae</taxon>
        <taxon>Calidifontibacter</taxon>
    </lineage>
</organism>
<dbReference type="InterPro" id="IPR002698">
    <property type="entry name" value="FTHF_cligase"/>
</dbReference>
<dbReference type="SUPFAM" id="SSF100950">
    <property type="entry name" value="NagB/RpiA/CoA transferase-like"/>
    <property type="match status" value="1"/>
</dbReference>
<dbReference type="Proteomes" id="UP000256253">
    <property type="component" value="Unassembled WGS sequence"/>
</dbReference>
<comment type="catalytic activity">
    <reaction evidence="5">
        <text>(6S)-5-formyl-5,6,7,8-tetrahydrofolate + ATP = (6R)-5,10-methenyltetrahydrofolate + ADP + phosphate</text>
        <dbReference type="Rhea" id="RHEA:10488"/>
        <dbReference type="ChEBI" id="CHEBI:30616"/>
        <dbReference type="ChEBI" id="CHEBI:43474"/>
        <dbReference type="ChEBI" id="CHEBI:57455"/>
        <dbReference type="ChEBI" id="CHEBI:57457"/>
        <dbReference type="ChEBI" id="CHEBI:456216"/>
        <dbReference type="EC" id="6.3.3.2"/>
    </reaction>
</comment>
<evidence type="ECO:0000256" key="1">
    <source>
        <dbReference type="ARBA" id="ARBA00010638"/>
    </source>
</evidence>
<dbReference type="Pfam" id="PF01812">
    <property type="entry name" value="5-FTHF_cyc-lig"/>
    <property type="match status" value="1"/>
</dbReference>
<keyword evidence="7" id="KW-1185">Reference proteome</keyword>
<evidence type="ECO:0000313" key="7">
    <source>
        <dbReference type="Proteomes" id="UP000256253"/>
    </source>
</evidence>
<dbReference type="GO" id="GO:0005524">
    <property type="term" value="F:ATP binding"/>
    <property type="evidence" value="ECO:0007669"/>
    <property type="project" value="UniProtKB-KW"/>
</dbReference>
<comment type="caution">
    <text evidence="6">The sequence shown here is derived from an EMBL/GenBank/DDBJ whole genome shotgun (WGS) entry which is preliminary data.</text>
</comment>
<evidence type="ECO:0000256" key="3">
    <source>
        <dbReference type="ARBA" id="ARBA00022840"/>
    </source>
</evidence>
<dbReference type="EMBL" id="QTUA01000001">
    <property type="protein sequence ID" value="REF30228.1"/>
    <property type="molecule type" value="Genomic_DNA"/>
</dbReference>
<sequence>MSTSRALPELPADKQAARAAVRAARRQWRDDPATDRGATAAAFRDRLLTWLAPRTPGTITAYESWATEPPTQALIAGLQDAGWRVLVPDTLPDLRLSWHDVAGPGVDLGIDAVASADVLLIPGLAIDRDGYRLGQGGGCYDRTLPLRRPGTLVVAMVFEQEIVRQVPREPHDLPVDAVLTTQAVRERDPATGRIQPGDN</sequence>
<evidence type="ECO:0000256" key="2">
    <source>
        <dbReference type="ARBA" id="ARBA00022741"/>
    </source>
</evidence>
<dbReference type="GO" id="GO:0030272">
    <property type="term" value="F:5-formyltetrahydrofolate cyclo-ligase activity"/>
    <property type="evidence" value="ECO:0007669"/>
    <property type="project" value="UniProtKB-EC"/>
</dbReference>
<dbReference type="GO" id="GO:0035999">
    <property type="term" value="P:tetrahydrofolate interconversion"/>
    <property type="evidence" value="ECO:0007669"/>
    <property type="project" value="TreeGrafter"/>
</dbReference>
<dbReference type="NCBIfam" id="TIGR02727">
    <property type="entry name" value="MTHFS_bact"/>
    <property type="match status" value="1"/>
</dbReference>
<dbReference type="OrthoDB" id="3242798at2"/>
<feature type="binding site" evidence="4">
    <location>
        <begin position="14"/>
        <end position="18"/>
    </location>
    <ligand>
        <name>ATP</name>
        <dbReference type="ChEBI" id="CHEBI:30616"/>
    </ligand>
</feature>
<evidence type="ECO:0000256" key="4">
    <source>
        <dbReference type="PIRSR" id="PIRSR006806-1"/>
    </source>
</evidence>
<accession>A0A3D9UL90</accession>
<feature type="binding site" evidence="4">
    <location>
        <begin position="132"/>
        <end position="140"/>
    </location>
    <ligand>
        <name>ATP</name>
        <dbReference type="ChEBI" id="CHEBI:30616"/>
    </ligand>
</feature>
<gene>
    <name evidence="6" type="ORF">DFJ65_1225</name>
</gene>
<comment type="cofactor">
    <cofactor evidence="5">
        <name>Mg(2+)</name>
        <dbReference type="ChEBI" id="CHEBI:18420"/>
    </cofactor>
</comment>
<keyword evidence="2 4" id="KW-0547">Nucleotide-binding</keyword>
<dbReference type="PANTHER" id="PTHR23407:SF1">
    <property type="entry name" value="5-FORMYLTETRAHYDROFOLATE CYCLO-LIGASE"/>
    <property type="match status" value="1"/>
</dbReference>
<feature type="binding site" evidence="4">
    <location>
        <position position="68"/>
    </location>
    <ligand>
        <name>substrate</name>
    </ligand>
</feature>